<dbReference type="PANTHER" id="PTHR42902:SF1">
    <property type="entry name" value="MALATE SYNTHASE 1-RELATED"/>
    <property type="match status" value="1"/>
</dbReference>
<dbReference type="Pfam" id="PF01274">
    <property type="entry name" value="MS_TIM-barrel"/>
    <property type="match status" value="1"/>
</dbReference>
<dbReference type="InterPro" id="IPR011076">
    <property type="entry name" value="Malate_synth_sf"/>
</dbReference>
<evidence type="ECO:0000256" key="8">
    <source>
        <dbReference type="PIRSR" id="PIRSR001363-1"/>
    </source>
</evidence>
<gene>
    <name evidence="14" type="primary">aceB</name>
    <name evidence="14" type="ORF">F7Q99_23390</name>
</gene>
<feature type="active site" description="Proton donor" evidence="8">
    <location>
        <position position="472"/>
    </location>
</feature>
<accession>A0A6N7KXZ6</accession>
<dbReference type="Pfam" id="PF20659">
    <property type="entry name" value="MS_C"/>
    <property type="match status" value="1"/>
</dbReference>
<evidence type="ECO:0000259" key="12">
    <source>
        <dbReference type="Pfam" id="PF20656"/>
    </source>
</evidence>
<dbReference type="FunFam" id="3.20.20.360:FF:000001">
    <property type="entry name" value="Malate synthase"/>
    <property type="match status" value="1"/>
</dbReference>
<evidence type="ECO:0000256" key="1">
    <source>
        <dbReference type="ARBA" id="ARBA00006394"/>
    </source>
</evidence>
<evidence type="ECO:0000256" key="10">
    <source>
        <dbReference type="SAM" id="MobiDB-lite"/>
    </source>
</evidence>
<dbReference type="CDD" id="cd00727">
    <property type="entry name" value="malate_synt_A"/>
    <property type="match status" value="1"/>
</dbReference>
<evidence type="ECO:0000256" key="5">
    <source>
        <dbReference type="ARBA" id="ARBA00022679"/>
    </source>
</evidence>
<evidence type="ECO:0000256" key="2">
    <source>
        <dbReference type="ARBA" id="ARBA00012636"/>
    </source>
</evidence>
<dbReference type="InterPro" id="IPR001465">
    <property type="entry name" value="Malate_synthase_TIM"/>
</dbReference>
<evidence type="ECO:0000256" key="9">
    <source>
        <dbReference type="RuleBase" id="RU000555"/>
    </source>
</evidence>
<dbReference type="UniPathway" id="UPA00703">
    <property type="reaction ID" value="UER00720"/>
</dbReference>
<feature type="domain" description="Malate synthase TIM barrel" evidence="11">
    <location>
        <begin position="179"/>
        <end position="431"/>
    </location>
</feature>
<dbReference type="PANTHER" id="PTHR42902">
    <property type="entry name" value="MALATE SYNTHASE"/>
    <property type="match status" value="1"/>
</dbReference>
<feature type="domain" description="Malate synthase C-terminal" evidence="13">
    <location>
        <begin position="439"/>
        <end position="554"/>
    </location>
</feature>
<dbReference type="PROSITE" id="PS00510">
    <property type="entry name" value="MALATE_SYNTHASE"/>
    <property type="match status" value="1"/>
</dbReference>
<evidence type="ECO:0000256" key="6">
    <source>
        <dbReference type="ARBA" id="ARBA00047918"/>
    </source>
</evidence>
<dbReference type="InterPro" id="IPR019830">
    <property type="entry name" value="Malate_synthase_CS"/>
</dbReference>
<evidence type="ECO:0000256" key="3">
    <source>
        <dbReference type="ARBA" id="ARBA00022435"/>
    </source>
</evidence>
<comment type="similarity">
    <text evidence="1 9">Belongs to the malate synthase family.</text>
</comment>
<dbReference type="GO" id="GO:0005737">
    <property type="term" value="C:cytoplasm"/>
    <property type="evidence" value="ECO:0007669"/>
    <property type="project" value="TreeGrafter"/>
</dbReference>
<evidence type="ECO:0000313" key="14">
    <source>
        <dbReference type="EMBL" id="MQS15128.1"/>
    </source>
</evidence>
<dbReference type="OrthoDB" id="9768429at2"/>
<dbReference type="RefSeq" id="WP_153464491.1">
    <property type="nucleotide sequence ID" value="NZ_WBOF01000001.1"/>
</dbReference>
<dbReference type="SUPFAM" id="SSF51645">
    <property type="entry name" value="Malate synthase G"/>
    <property type="match status" value="1"/>
</dbReference>
<comment type="pathway">
    <text evidence="9">Carbohydrate metabolism; glyoxylate cycle; (S)-malate from isocitrate: step 2/2.</text>
</comment>
<feature type="active site" description="Proton acceptor" evidence="8">
    <location>
        <position position="183"/>
    </location>
</feature>
<dbReference type="Pfam" id="PF20656">
    <property type="entry name" value="MS_N"/>
    <property type="match status" value="1"/>
</dbReference>
<protein>
    <recommendedName>
        <fullName evidence="7 9">Malate synthase</fullName>
        <ecNumber evidence="2 9">2.3.3.9</ecNumber>
    </recommendedName>
</protein>
<dbReference type="InterPro" id="IPR006252">
    <property type="entry name" value="Malate_synthA"/>
</dbReference>
<dbReference type="GO" id="GO:0006097">
    <property type="term" value="P:glyoxylate cycle"/>
    <property type="evidence" value="ECO:0007669"/>
    <property type="project" value="UniProtKB-UniPathway"/>
</dbReference>
<dbReference type="EMBL" id="WBOF01000001">
    <property type="protein sequence ID" value="MQS15128.1"/>
    <property type="molecule type" value="Genomic_DNA"/>
</dbReference>
<evidence type="ECO:0000256" key="7">
    <source>
        <dbReference type="ARBA" id="ARBA00068441"/>
    </source>
</evidence>
<keyword evidence="4 9" id="KW-0816">Tricarboxylic acid cycle</keyword>
<dbReference type="InterPro" id="IPR044856">
    <property type="entry name" value="Malate_synth_C_sf"/>
</dbReference>
<sequence length="559" mass="60841">MAADQGPSPSPRLGVPPSTSPAAPVVTVAGPRVHRAEEVLTPEAVAFVVGLHRAFEGRRQELLARRKARRDEIAQSGTLDFLPGTADVRAGDWTVAEAPRALQDRRVEITGPTDRKMVINALNSGARIWLADFEDATSPTWENVVSGQINLIDAFEGRIDFTTSAGKAYTLRPAAELATVVVRPRGWHLDENHLLVDGTPVAGAFLDFGLYFFHNAARLLAKGAEDPNSGPYFYLPKTESHLEARLWNDVFTHAQAQLGIPYGTIRATVLIETITAAFEMDEILYELRDHAAGLNAGRWDYLFSIVKNFRDAGEHYILPDRNSVTMTSPFMAAYTRLLVQTCHKRGAHAIGGMAAFIPSRRDPEVNAAALEKVKADKDREAGNGFDGSWVAHPDLVPVARACFDAVLGERPNQKDNPGPSEPVTAEQLLDIAGAGGTCTRAGLHNAVQVGIRYIEAWLRGLGAVGIFNMMEDAATAEISRSQIWQWIHNGVVLSDTREKATADVVRTMVAAELAELRAELGEDAYAGGRWREAAQLFEQVALAEDFADFLTLPALPLLG</sequence>
<comment type="catalytic activity">
    <reaction evidence="6 9">
        <text>glyoxylate + acetyl-CoA + H2O = (S)-malate + CoA + H(+)</text>
        <dbReference type="Rhea" id="RHEA:18181"/>
        <dbReference type="ChEBI" id="CHEBI:15377"/>
        <dbReference type="ChEBI" id="CHEBI:15378"/>
        <dbReference type="ChEBI" id="CHEBI:15589"/>
        <dbReference type="ChEBI" id="CHEBI:36655"/>
        <dbReference type="ChEBI" id="CHEBI:57287"/>
        <dbReference type="ChEBI" id="CHEBI:57288"/>
        <dbReference type="EC" id="2.3.3.9"/>
    </reaction>
</comment>
<feature type="domain" description="Malate synthase N-terminal" evidence="12">
    <location>
        <begin position="26"/>
        <end position="86"/>
    </location>
</feature>
<evidence type="ECO:0000313" key="15">
    <source>
        <dbReference type="Proteomes" id="UP000450000"/>
    </source>
</evidence>
<feature type="region of interest" description="Disordered" evidence="10">
    <location>
        <begin position="1"/>
        <end position="23"/>
    </location>
</feature>
<dbReference type="InterPro" id="IPR048355">
    <property type="entry name" value="MS_C"/>
</dbReference>
<keyword evidence="15" id="KW-1185">Reference proteome</keyword>
<organism evidence="14 15">
    <name type="scientific">Streptomyces kaniharaensis</name>
    <dbReference type="NCBI Taxonomy" id="212423"/>
    <lineage>
        <taxon>Bacteria</taxon>
        <taxon>Bacillati</taxon>
        <taxon>Actinomycetota</taxon>
        <taxon>Actinomycetes</taxon>
        <taxon>Kitasatosporales</taxon>
        <taxon>Streptomycetaceae</taxon>
        <taxon>Streptomyces</taxon>
    </lineage>
</organism>
<dbReference type="PIRSF" id="PIRSF001363">
    <property type="entry name" value="Malate_synth"/>
    <property type="match status" value="1"/>
</dbReference>
<dbReference type="Gene3D" id="1.20.1220.12">
    <property type="entry name" value="Malate synthase, domain III"/>
    <property type="match status" value="1"/>
</dbReference>
<evidence type="ECO:0000259" key="13">
    <source>
        <dbReference type="Pfam" id="PF20659"/>
    </source>
</evidence>
<dbReference type="EC" id="2.3.3.9" evidence="2 9"/>
<keyword evidence="5 9" id="KW-0808">Transferase</keyword>
<dbReference type="InterPro" id="IPR048356">
    <property type="entry name" value="MS_N"/>
</dbReference>
<dbReference type="InterPro" id="IPR046363">
    <property type="entry name" value="MS_N_TIM-barrel_dom"/>
</dbReference>
<dbReference type="Gene3D" id="3.20.20.360">
    <property type="entry name" value="Malate synthase, domain 3"/>
    <property type="match status" value="1"/>
</dbReference>
<reference evidence="14 15" key="1">
    <citation type="submission" date="2019-09" db="EMBL/GenBank/DDBJ databases">
        <title>Genome Sequences of Streptomyces kaniharaensis ATCC 21070.</title>
        <authorList>
            <person name="Zhu W."/>
            <person name="De Crecy-Lagard V."/>
            <person name="Richards N.G."/>
        </authorList>
    </citation>
    <scope>NUCLEOTIDE SEQUENCE [LARGE SCALE GENOMIC DNA]</scope>
    <source>
        <strain evidence="14 15">SF-557</strain>
    </source>
</reference>
<dbReference type="Proteomes" id="UP000450000">
    <property type="component" value="Unassembled WGS sequence"/>
</dbReference>
<dbReference type="FunFam" id="1.20.1220.12:FF:000001">
    <property type="entry name" value="Malate synthase"/>
    <property type="match status" value="1"/>
</dbReference>
<dbReference type="GO" id="GO:0004474">
    <property type="term" value="F:malate synthase activity"/>
    <property type="evidence" value="ECO:0007669"/>
    <property type="project" value="UniProtKB-EC"/>
</dbReference>
<keyword evidence="14" id="KW-0012">Acyltransferase</keyword>
<dbReference type="GO" id="GO:0006099">
    <property type="term" value="P:tricarboxylic acid cycle"/>
    <property type="evidence" value="ECO:0007669"/>
    <property type="project" value="UniProtKB-KW"/>
</dbReference>
<keyword evidence="3 9" id="KW-0329">Glyoxylate bypass</keyword>
<evidence type="ECO:0000256" key="4">
    <source>
        <dbReference type="ARBA" id="ARBA00022532"/>
    </source>
</evidence>
<dbReference type="NCBIfam" id="TIGR01344">
    <property type="entry name" value="malate_syn_A"/>
    <property type="match status" value="1"/>
</dbReference>
<dbReference type="AlphaFoldDB" id="A0A6N7KXZ6"/>
<comment type="caution">
    <text evidence="14">The sequence shown here is derived from an EMBL/GenBank/DDBJ whole genome shotgun (WGS) entry which is preliminary data.</text>
</comment>
<evidence type="ECO:0000259" key="11">
    <source>
        <dbReference type="Pfam" id="PF01274"/>
    </source>
</evidence>
<name>A0A6N7KXZ6_9ACTN</name>
<proteinExistence type="inferred from homology"/>